<feature type="region of interest" description="Disordered" evidence="3">
    <location>
        <begin position="65"/>
        <end position="109"/>
    </location>
</feature>
<dbReference type="EMBL" id="JADFTS010000009">
    <property type="protein sequence ID" value="KAF9588907.1"/>
    <property type="molecule type" value="Genomic_DNA"/>
</dbReference>
<dbReference type="Pfam" id="PF03803">
    <property type="entry name" value="Scramblase"/>
    <property type="match status" value="1"/>
</dbReference>
<proteinExistence type="inferred from homology"/>
<reference evidence="4 5" key="1">
    <citation type="submission" date="2020-10" db="EMBL/GenBank/DDBJ databases">
        <title>The Coptis chinensis genome and diversification of protoberbering-type alkaloids.</title>
        <authorList>
            <person name="Wang B."/>
            <person name="Shu S."/>
            <person name="Song C."/>
            <person name="Liu Y."/>
        </authorList>
    </citation>
    <scope>NUCLEOTIDE SEQUENCE [LARGE SCALE GENOMIC DNA]</scope>
    <source>
        <strain evidence="4">HL-2020</strain>
        <tissue evidence="4">Leaf</tissue>
    </source>
</reference>
<sequence length="217" mass="23617">MNKLVKELSKIPTSFNHNERRRACFSLGRCYGTSSSSSGKSDDDDTFLSRNYIVKNWLADMTRENNARHLRKKRNAQTSRTLSSHDISTGEPVPMPPPPPLSQSATGLLKPTSPEEFKVAPLLARANLIVTRNIEWANLMVGFEQENRYAVVDAYYPQAPVGFISEQSSMIARQEQVVVLVVVNDSAHGGSGGGGCEVVGSVISGRGGEAFGYGGLR</sequence>
<dbReference type="Proteomes" id="UP000631114">
    <property type="component" value="Unassembled WGS sequence"/>
</dbReference>
<dbReference type="InterPro" id="IPR005552">
    <property type="entry name" value="Scramblase"/>
</dbReference>
<evidence type="ECO:0000313" key="4">
    <source>
        <dbReference type="EMBL" id="KAF9588907.1"/>
    </source>
</evidence>
<organism evidence="4 5">
    <name type="scientific">Coptis chinensis</name>
    <dbReference type="NCBI Taxonomy" id="261450"/>
    <lineage>
        <taxon>Eukaryota</taxon>
        <taxon>Viridiplantae</taxon>
        <taxon>Streptophyta</taxon>
        <taxon>Embryophyta</taxon>
        <taxon>Tracheophyta</taxon>
        <taxon>Spermatophyta</taxon>
        <taxon>Magnoliopsida</taxon>
        <taxon>Ranunculales</taxon>
        <taxon>Ranunculaceae</taxon>
        <taxon>Coptidoideae</taxon>
        <taxon>Coptis</taxon>
    </lineage>
</organism>
<dbReference type="AlphaFoldDB" id="A0A835LDX5"/>
<dbReference type="PANTHER" id="PTHR23248:SF9">
    <property type="entry name" value="PHOSPHOLIPID SCRAMBLASE"/>
    <property type="match status" value="1"/>
</dbReference>
<evidence type="ECO:0000256" key="2">
    <source>
        <dbReference type="RuleBase" id="RU363116"/>
    </source>
</evidence>
<dbReference type="GO" id="GO:0005886">
    <property type="term" value="C:plasma membrane"/>
    <property type="evidence" value="ECO:0007669"/>
    <property type="project" value="TreeGrafter"/>
</dbReference>
<accession>A0A835LDX5</accession>
<comment type="similarity">
    <text evidence="1 2">Belongs to the phospholipid scramblase family.</text>
</comment>
<dbReference type="OrthoDB" id="191150at2759"/>
<name>A0A835LDX5_9MAGN</name>
<feature type="compositionally biased region" description="Polar residues" evidence="3">
    <location>
        <begin position="76"/>
        <end position="87"/>
    </location>
</feature>
<evidence type="ECO:0000313" key="5">
    <source>
        <dbReference type="Proteomes" id="UP000631114"/>
    </source>
</evidence>
<evidence type="ECO:0000256" key="1">
    <source>
        <dbReference type="ARBA" id="ARBA00005350"/>
    </source>
</evidence>
<dbReference type="GO" id="GO:0017128">
    <property type="term" value="F:phospholipid scramblase activity"/>
    <property type="evidence" value="ECO:0007669"/>
    <property type="project" value="InterPro"/>
</dbReference>
<comment type="caution">
    <text evidence="4">The sequence shown here is derived from an EMBL/GenBank/DDBJ whole genome shotgun (WGS) entry which is preliminary data.</text>
</comment>
<gene>
    <name evidence="4" type="ORF">IFM89_017138</name>
</gene>
<dbReference type="PANTHER" id="PTHR23248">
    <property type="entry name" value="PHOSPHOLIPID SCRAMBLASE-RELATED"/>
    <property type="match status" value="1"/>
</dbReference>
<evidence type="ECO:0000256" key="3">
    <source>
        <dbReference type="SAM" id="MobiDB-lite"/>
    </source>
</evidence>
<protein>
    <recommendedName>
        <fullName evidence="2">Phospholipid scramblase</fullName>
    </recommendedName>
</protein>
<keyword evidence="5" id="KW-1185">Reference proteome</keyword>